<dbReference type="OMA" id="AADWKWW"/>
<dbReference type="NCBIfam" id="TIGR01664">
    <property type="entry name" value="DNA-3'-Pase"/>
    <property type="match status" value="1"/>
</dbReference>
<dbReference type="GO" id="GO:0046404">
    <property type="term" value="F:ATP-dependent polydeoxyribonucleotide 5'-hydroxyl-kinase activity"/>
    <property type="evidence" value="ECO:0000318"/>
    <property type="project" value="GO_Central"/>
</dbReference>
<dbReference type="Pfam" id="PF08645">
    <property type="entry name" value="PNK3P"/>
    <property type="match status" value="1"/>
</dbReference>
<dbReference type="SUPFAM" id="SSF52540">
    <property type="entry name" value="P-loop containing nucleoside triphosphate hydrolases"/>
    <property type="match status" value="1"/>
</dbReference>
<dbReference type="Gene3D" id="3.40.50.300">
    <property type="entry name" value="P-loop containing nucleotide triphosphate hydrolases"/>
    <property type="match status" value="1"/>
</dbReference>
<feature type="compositionally biased region" description="Basic and acidic residues" evidence="1">
    <location>
        <begin position="33"/>
        <end position="47"/>
    </location>
</feature>
<protein>
    <recommendedName>
        <fullName evidence="2">SAP domain-containing protein</fullName>
    </recommendedName>
</protein>
<dbReference type="InterPro" id="IPR013954">
    <property type="entry name" value="PNK3P"/>
</dbReference>
<feature type="compositionally biased region" description="Acidic residues" evidence="1">
    <location>
        <begin position="88"/>
        <end position="97"/>
    </location>
</feature>
<organism evidence="3 4">
    <name type="scientific">Dictyostelium purpureum</name>
    <name type="common">Slime mold</name>
    <dbReference type="NCBI Taxonomy" id="5786"/>
    <lineage>
        <taxon>Eukaryota</taxon>
        <taxon>Amoebozoa</taxon>
        <taxon>Evosea</taxon>
        <taxon>Eumycetozoa</taxon>
        <taxon>Dictyostelia</taxon>
        <taxon>Dictyosteliales</taxon>
        <taxon>Dictyosteliaceae</taxon>
        <taxon>Dictyostelium</taxon>
    </lineage>
</organism>
<dbReference type="STRING" id="5786.F0ZYN5"/>
<dbReference type="OrthoDB" id="19045at2759"/>
<dbReference type="PROSITE" id="PS50800">
    <property type="entry name" value="SAP"/>
    <property type="match status" value="1"/>
</dbReference>
<dbReference type="AlphaFoldDB" id="F0ZYN5"/>
<dbReference type="FunFam" id="3.40.50.1000:FF:000078">
    <property type="entry name" value="Bifunctional polynucleotide phosphatase/kinase"/>
    <property type="match status" value="1"/>
</dbReference>
<evidence type="ECO:0000259" key="2">
    <source>
        <dbReference type="PROSITE" id="PS50800"/>
    </source>
</evidence>
<dbReference type="PANTHER" id="PTHR12083">
    <property type="entry name" value="BIFUNCTIONAL POLYNUCLEOTIDE PHOSPHATASE/KINASE"/>
    <property type="match status" value="1"/>
</dbReference>
<dbReference type="Gene3D" id="3.40.50.1000">
    <property type="entry name" value="HAD superfamily/HAD-like"/>
    <property type="match status" value="1"/>
</dbReference>
<dbReference type="EMBL" id="GL871288">
    <property type="protein sequence ID" value="EGC30954.1"/>
    <property type="molecule type" value="Genomic_DNA"/>
</dbReference>
<feature type="region of interest" description="Disordered" evidence="1">
    <location>
        <begin position="33"/>
        <end position="128"/>
    </location>
</feature>
<feature type="compositionally biased region" description="Basic and acidic residues" evidence="1">
    <location>
        <begin position="68"/>
        <end position="87"/>
    </location>
</feature>
<dbReference type="InterPro" id="IPR006551">
    <property type="entry name" value="Polynucleotide_phosphatase"/>
</dbReference>
<feature type="domain" description="SAP" evidence="2">
    <location>
        <begin position="1"/>
        <end position="32"/>
    </location>
</feature>
<name>F0ZYN5_DICPU</name>
<dbReference type="InterPro" id="IPR023214">
    <property type="entry name" value="HAD_sf"/>
</dbReference>
<dbReference type="Pfam" id="PF13671">
    <property type="entry name" value="AAA_33"/>
    <property type="match status" value="1"/>
</dbReference>
<dbReference type="InterPro" id="IPR036412">
    <property type="entry name" value="HAD-like_sf"/>
</dbReference>
<evidence type="ECO:0000256" key="1">
    <source>
        <dbReference type="SAM" id="MobiDB-lite"/>
    </source>
</evidence>
<evidence type="ECO:0000313" key="3">
    <source>
        <dbReference type="EMBL" id="EGC30954.1"/>
    </source>
</evidence>
<dbReference type="InterPro" id="IPR027417">
    <property type="entry name" value="P-loop_NTPase"/>
</dbReference>
<dbReference type="InterPro" id="IPR006549">
    <property type="entry name" value="HAD-SF_hydro_IIIA"/>
</dbReference>
<dbReference type="GO" id="GO:0046403">
    <property type="term" value="F:polynucleotide 3'-phosphatase activity"/>
    <property type="evidence" value="ECO:0000318"/>
    <property type="project" value="GO_Central"/>
</dbReference>
<dbReference type="InterPro" id="IPR003034">
    <property type="entry name" value="SAP_dom"/>
</dbReference>
<sequence length="517" mass="57904">MSYLDIRKLAKSHDIKANGKRDEIVERLVEFFEKGEVSNKKEEKEVSTKFTGKRTTRDESDTEEEKEEKEVSNKKQKTEIKKEKVEEKEEEEEDDNDTATASTASASATTTTKTTKSASNGADKLVGPFPQNDYELKQWVRDGTITFYVGEEINRSKIAGFDMDSTLIETKSGRVFATDCNDWVWWDPSVPNNLRKLYKDGYQVIIITNQGGIGGGSKFDQSKYNSITKKICILEKELGFPLVAIAACADDANRKPSNKMWLKLRELTDGKVIINESESFYCGDAAGRPTGWKAGKKEDFSSSDFGFALSSGIRFETPETHFLGEEHFKSASGGDAISDLIPKAETTGVPFDVKSITSDDFEIVISVGFPASGKSTFAKKYFGPANYVIINQDTLKTKDKCIKAAKEALSQGKSCIIDNTNYDINTRAEYLSLAKQYKAKARCLRFTTPRDLAEHLNYYRERTQNIAHIPGIGYNIFAKNLTEPTTKEGFVSVTPIKFILDLKESDKPMYYIPNPKA</sequence>
<keyword evidence="4" id="KW-1185">Reference proteome</keyword>
<dbReference type="GO" id="GO:0006281">
    <property type="term" value="P:DNA repair"/>
    <property type="evidence" value="ECO:0000318"/>
    <property type="project" value="GO_Central"/>
</dbReference>
<dbReference type="NCBIfam" id="TIGR01662">
    <property type="entry name" value="HAD-SF-IIIA"/>
    <property type="match status" value="1"/>
</dbReference>
<dbReference type="Proteomes" id="UP000001064">
    <property type="component" value="Unassembled WGS sequence"/>
</dbReference>
<dbReference type="VEuPathDB" id="AmoebaDB:DICPUDRAFT_6215"/>
<dbReference type="GeneID" id="10508407"/>
<dbReference type="PANTHER" id="PTHR12083:SF9">
    <property type="entry name" value="BIFUNCTIONAL POLYNUCLEOTIDE PHOSPHATASE_KINASE"/>
    <property type="match status" value="1"/>
</dbReference>
<proteinExistence type="predicted"/>
<dbReference type="FunFam" id="3.40.50.300:FF:000737">
    <property type="entry name" value="Bifunctional polynucleotide phosphatase/kinase"/>
    <property type="match status" value="1"/>
</dbReference>
<dbReference type="RefSeq" id="XP_003292531.1">
    <property type="nucleotide sequence ID" value="XM_003292483.1"/>
</dbReference>
<reference evidence="4" key="1">
    <citation type="journal article" date="2011" name="Genome Biol.">
        <title>Comparative genomics of the social amoebae Dictyostelium discoideum and Dictyostelium purpureum.</title>
        <authorList>
            <consortium name="US DOE Joint Genome Institute (JGI-PGF)"/>
            <person name="Sucgang R."/>
            <person name="Kuo A."/>
            <person name="Tian X."/>
            <person name="Salerno W."/>
            <person name="Parikh A."/>
            <person name="Feasley C.L."/>
            <person name="Dalin E."/>
            <person name="Tu H."/>
            <person name="Huang E."/>
            <person name="Barry K."/>
            <person name="Lindquist E."/>
            <person name="Shapiro H."/>
            <person name="Bruce D."/>
            <person name="Schmutz J."/>
            <person name="Salamov A."/>
            <person name="Fey P."/>
            <person name="Gaudet P."/>
            <person name="Anjard C."/>
            <person name="Babu M.M."/>
            <person name="Basu S."/>
            <person name="Bushmanova Y."/>
            <person name="van der Wel H."/>
            <person name="Katoh-Kurasawa M."/>
            <person name="Dinh C."/>
            <person name="Coutinho P.M."/>
            <person name="Saito T."/>
            <person name="Elias M."/>
            <person name="Schaap P."/>
            <person name="Kay R.R."/>
            <person name="Henrissat B."/>
            <person name="Eichinger L."/>
            <person name="Rivero F."/>
            <person name="Putnam N.H."/>
            <person name="West C.M."/>
            <person name="Loomis W.F."/>
            <person name="Chisholm R.L."/>
            <person name="Shaulsky G."/>
            <person name="Strassmann J.E."/>
            <person name="Queller D.C."/>
            <person name="Kuspa A."/>
            <person name="Grigoriev I.V."/>
        </authorList>
    </citation>
    <scope>NUCLEOTIDE SEQUENCE [LARGE SCALE GENOMIC DNA]</scope>
    <source>
        <strain evidence="4">QSDP1</strain>
    </source>
</reference>
<dbReference type="FunCoup" id="F0ZYN5">
    <property type="interactions" value="362"/>
</dbReference>
<feature type="non-terminal residue" evidence="3">
    <location>
        <position position="517"/>
    </location>
</feature>
<accession>F0ZYN5</accession>
<dbReference type="SUPFAM" id="SSF56784">
    <property type="entry name" value="HAD-like"/>
    <property type="match status" value="1"/>
</dbReference>
<feature type="compositionally biased region" description="Low complexity" evidence="1">
    <location>
        <begin position="98"/>
        <end position="120"/>
    </location>
</feature>
<dbReference type="InParanoid" id="F0ZYN5"/>
<dbReference type="eggNOG" id="KOG2134">
    <property type="taxonomic scope" value="Eukaryota"/>
</dbReference>
<dbReference type="KEGG" id="dpp:DICPUDRAFT_6215"/>
<evidence type="ECO:0000313" key="4">
    <source>
        <dbReference type="Proteomes" id="UP000001064"/>
    </source>
</evidence>
<gene>
    <name evidence="3" type="ORF">DICPUDRAFT_6215</name>
</gene>